<dbReference type="AlphaFoldDB" id="A0A7Y9LJQ7"/>
<dbReference type="Pfam" id="PF13727">
    <property type="entry name" value="CoA_binding_3"/>
    <property type="match status" value="1"/>
</dbReference>
<evidence type="ECO:0000256" key="2">
    <source>
        <dbReference type="SAM" id="Phobius"/>
    </source>
</evidence>
<sequence>MTSRFRTFALSLTRPQKIAIMVVADVIALPICLMLGYLLRLGEADYLEQYGFAAATVMALATIPVLYLSGLYRNVVRFFDVRMLRTTGVSLAVLAIGTYGITIALGAHPPPRASLLIYWFIAFSYVLFSRLFVRHLLHQSPAARLKRPRVAVYGAGEAGFQLVNSMRDGRTHTPICFFDDDSRFVGRHLSGLRVYGMDDVIRVVYGADIDEVVLALPHASPERRKFIVNRFASMGILVKTLPSLDQLAESSALEYTIREVQIEDLLGRKSVPPMEALFSRCVQGKCVLVTGAGGSIGSELCRQILSRRPTTLLMVEHSEFALYTIELELKTRFPNCQVIGVLGSVLDEPLLERITRVHRVDTIYHAAAYKHVPLVETNMAVGLRNNVEGAWVVAKVAAQNRVQTCVLVSTDKAVRPPNVMGASKRCAELIFQAYAAESDVQTTFSMVRFGNVLGSSGSVVPLFREQIQHGGPITVTHADITRYFMLIPEAAQLVIQAGAMASGGEVFVLDMGDPVKVIDLARSMIEMSGLSERSETNPEGDIEIRVTGLRPGEKLYEELLIGSHVSRSEHPRIMSSRENSLSLASLDVLLRTLLGQCRQNSEPGMMSALQLIVPEYAPYSQWQRPTGDTAPPAQPVRALLSYWQDDVPSVAPTGRTALSR</sequence>
<feature type="transmembrane region" description="Helical" evidence="2">
    <location>
        <begin position="51"/>
        <end position="72"/>
    </location>
</feature>
<dbReference type="Gene3D" id="3.40.50.720">
    <property type="entry name" value="NAD(P)-binding Rossmann-like Domain"/>
    <property type="match status" value="2"/>
</dbReference>
<dbReference type="PANTHER" id="PTHR43318:SF1">
    <property type="entry name" value="POLYSACCHARIDE BIOSYNTHESIS PROTEIN EPSC-RELATED"/>
    <property type="match status" value="1"/>
</dbReference>
<comment type="caution">
    <text evidence="4">The sequence shown here is derived from an EMBL/GenBank/DDBJ whole genome shotgun (WGS) entry which is preliminary data.</text>
</comment>
<feature type="transmembrane region" description="Helical" evidence="2">
    <location>
        <begin position="84"/>
        <end position="105"/>
    </location>
</feature>
<evidence type="ECO:0000313" key="4">
    <source>
        <dbReference type="EMBL" id="NYE82199.1"/>
    </source>
</evidence>
<accession>A0A7Y9LJQ7</accession>
<evidence type="ECO:0000313" key="5">
    <source>
        <dbReference type="Proteomes" id="UP000542125"/>
    </source>
</evidence>
<keyword evidence="5" id="KW-1185">Reference proteome</keyword>
<reference evidence="4 5" key="1">
    <citation type="submission" date="2020-07" db="EMBL/GenBank/DDBJ databases">
        <title>Genomic Encyclopedia of Type Strains, Phase IV (KMG-V): Genome sequencing to study the core and pangenomes of soil and plant-associated prokaryotes.</title>
        <authorList>
            <person name="Whitman W."/>
        </authorList>
    </citation>
    <scope>NUCLEOTIDE SEQUENCE [LARGE SCALE GENOMIC DNA]</scope>
    <source>
        <strain evidence="4 5">SAS40</strain>
    </source>
</reference>
<comment type="similarity">
    <text evidence="1">Belongs to the polysaccharide synthase family.</text>
</comment>
<dbReference type="Proteomes" id="UP000542125">
    <property type="component" value="Unassembled WGS sequence"/>
</dbReference>
<proteinExistence type="inferred from homology"/>
<dbReference type="Pfam" id="PF02719">
    <property type="entry name" value="Polysacc_synt_2"/>
    <property type="match status" value="1"/>
</dbReference>
<keyword evidence="2" id="KW-0472">Membrane</keyword>
<keyword evidence="2" id="KW-1133">Transmembrane helix</keyword>
<dbReference type="PANTHER" id="PTHR43318">
    <property type="entry name" value="UDP-N-ACETYLGLUCOSAMINE 4,6-DEHYDRATASE"/>
    <property type="match status" value="1"/>
</dbReference>
<dbReference type="SUPFAM" id="SSF51735">
    <property type="entry name" value="NAD(P)-binding Rossmann-fold domains"/>
    <property type="match status" value="2"/>
</dbReference>
<dbReference type="InterPro" id="IPR051203">
    <property type="entry name" value="Polysaccharide_Synthase-Rel"/>
</dbReference>
<evidence type="ECO:0000259" key="3">
    <source>
        <dbReference type="Pfam" id="PF02719"/>
    </source>
</evidence>
<keyword evidence="2" id="KW-0812">Transmembrane</keyword>
<dbReference type="EMBL" id="JACBYR010000001">
    <property type="protein sequence ID" value="NYE82199.1"/>
    <property type="molecule type" value="Genomic_DNA"/>
</dbReference>
<gene>
    <name evidence="4" type="ORF">FHW18_001470</name>
</gene>
<feature type="domain" description="Polysaccharide biosynthesis protein CapD-like" evidence="3">
    <location>
        <begin position="287"/>
        <end position="575"/>
    </location>
</feature>
<protein>
    <submittedName>
        <fullName evidence="4">FlaA1/EpsC-like NDP-sugar epimerase</fullName>
    </submittedName>
</protein>
<dbReference type="InterPro" id="IPR036291">
    <property type="entry name" value="NAD(P)-bd_dom_sf"/>
</dbReference>
<dbReference type="InterPro" id="IPR003869">
    <property type="entry name" value="Polysac_CapD-like"/>
</dbReference>
<feature type="transmembrane region" description="Helical" evidence="2">
    <location>
        <begin position="117"/>
        <end position="137"/>
    </location>
</feature>
<name>A0A7Y9LJQ7_9BURK</name>
<feature type="transmembrane region" description="Helical" evidence="2">
    <location>
        <begin position="20"/>
        <end position="39"/>
    </location>
</feature>
<organism evidence="4 5">
    <name type="scientific">Pigmentiphaga litoralis</name>
    <dbReference type="NCBI Taxonomy" id="516702"/>
    <lineage>
        <taxon>Bacteria</taxon>
        <taxon>Pseudomonadati</taxon>
        <taxon>Pseudomonadota</taxon>
        <taxon>Betaproteobacteria</taxon>
        <taxon>Burkholderiales</taxon>
        <taxon>Alcaligenaceae</taxon>
        <taxon>Pigmentiphaga</taxon>
    </lineage>
</organism>
<evidence type="ECO:0000256" key="1">
    <source>
        <dbReference type="ARBA" id="ARBA00007430"/>
    </source>
</evidence>
<dbReference type="RefSeq" id="WP_179584816.1">
    <property type="nucleotide sequence ID" value="NZ_JACBYR010000001.1"/>
</dbReference>
<dbReference type="CDD" id="cd05237">
    <property type="entry name" value="UDP_invert_4-6DH_SDR_e"/>
    <property type="match status" value="1"/>
</dbReference>